<evidence type="ECO:0000256" key="11">
    <source>
        <dbReference type="SAM" id="Coils"/>
    </source>
</evidence>
<dbReference type="SUPFAM" id="SSF52058">
    <property type="entry name" value="L domain-like"/>
    <property type="match status" value="1"/>
</dbReference>
<keyword evidence="6" id="KW-0381">Hypersensitive response</keyword>
<feature type="coiled-coil region" evidence="11">
    <location>
        <begin position="417"/>
        <end position="444"/>
    </location>
</feature>
<feature type="domain" description="Disease resistance protein winged helix" evidence="13">
    <location>
        <begin position="1009"/>
        <end position="1076"/>
    </location>
</feature>
<keyword evidence="7" id="KW-0677">Repeat</keyword>
<evidence type="ECO:0000313" key="15">
    <source>
        <dbReference type="RefSeq" id="XP_071940746.1"/>
    </source>
</evidence>
<sequence length="1481" mass="170061">MAAARISMALEELLNQILLQGADCSCVNYGIRYYWELLSSPLQSTRSASLIDGIHQLNRDWSFLRSVLESIHQWSDAAKVSCAVELKIEAAAEEIAQNLEEKKQIKNLNHEEVLELVHCCQGETQRLMTEIKESVDHLSLCSFQVNCTRPLPDGGGDVCFSFWTSFVVSVIWNLRFMLLTIDSTDGESMHFRKQVYAWYKELDWIRDYIVGACGSGFDFLAATAGDNYGSVIDNFLNHVASVIVRTAIQSCNYWCHYKMTTTTTTTDSPLEERKKIKFAELLVVEDLQREIDPTNPYFMELHLHFLIAHCKIGRYQVEEKEVVQSSCGEITAVLLWIASLFEAARKEGMEVEEEEDVFLPVPPCSEEDVRLPVPPCSELLIEICLLETELFLKKLLRHESLSSSTLSLISAQKSQTKHEFSQILQNLRRDHQDLLDEKLEHGKKAFAVIEQVIDQVASLCQSFEAKKISESMLKNSIRRMLLKIVIFRADSFLTESLPFMSNYAETFVADGKDQIALLLEQLIFLKPIKNVMDREEMDISFVQIESLLREITSLSYLNLANKRDAKEMIKKINLSSVLLLDKLKHRKRMLIEIGPQFPLFEFPKTHKLGFIDFLYTNLGELLKYDPVSIAPLKHYVEEIQQHLKSLSSFLVSVSESDMHENPELKDVGDRATEIAYKVEYVIDSIVDEAQWQHFFWFHHQLEELRLINELATGIRLTYSDAKVPKSIVSRVAIDMVSQERAREVIKEMVVNLSDEEQVIIDQLTRGSSRRGIVSIVGMPGLGKTTLARKVYNNQNVTRRFHCRAWCYVSQVYEKKELLLKILHDMHGLSDEICQMTTEDLESKLRQCLLKNKYLIVMDDVWDARAWNDLQNSFPDDNIGSRILMTSRHCHVALEIEPNGDPHLLRSLFEDESWILLEGKVFQGEGCPQELLPIGKKIAQRCGGLPLATVTISGLLQRTEKSKEFWENILESLSSEIMSDPEARCNEIFELSYKHLPGHLRACFLYLGVFLEERDIPVSKLIRFWLAEGFIPNTESRRLEDIAEAYLVDLINRSLVIVSKRRSNGQVKSCRLHDLILVFCRSKAKSENFLQLLMKSDEPYSSFPSSDYGFEFDFHDHLAPVTYKAYRLSIFLKRNHFVESRPSGPGTRSLIFFASTDAEPRCPYDISFICHNFKFLRVLDFESINIGVSFPVEIGLLVRLRYLAVSGYLQYIPKSIANLRKLETLIVKGLRGKVVLPKTIWQMTSLRHLHVNIHVAFKLDDEELGGWYQLENLVSFSRPSLSCGEDSEQVMKRFPYLRKLKCIFFESRKSSSNCNQFPRLSSLTHLESLNIFYYGRPINTTEFILPSNLRKLTLSNFHLPWNRISAIGKLPKLEVLKLLSGAFEGPIWDMGDEEFQELKFLKLDSLNVAQWNASCDHLPKLERLVLQNCKELEKIPHDFAEISMLEMIEVHWCGQSAENSAKGIGDSTGEIKVLISSSYVRS</sequence>
<feature type="domain" description="NB-ARC" evidence="12">
    <location>
        <begin position="758"/>
        <end position="924"/>
    </location>
</feature>
<keyword evidence="11" id="KW-0175">Coiled coil</keyword>
<organism evidence="14 15">
    <name type="scientific">Coffea arabica</name>
    <name type="common">Arabian coffee</name>
    <dbReference type="NCBI Taxonomy" id="13443"/>
    <lineage>
        <taxon>Eukaryota</taxon>
        <taxon>Viridiplantae</taxon>
        <taxon>Streptophyta</taxon>
        <taxon>Embryophyta</taxon>
        <taxon>Tracheophyta</taxon>
        <taxon>Spermatophyta</taxon>
        <taxon>Magnoliopsida</taxon>
        <taxon>eudicotyledons</taxon>
        <taxon>Gunneridae</taxon>
        <taxon>Pentapetalae</taxon>
        <taxon>asterids</taxon>
        <taxon>lamiids</taxon>
        <taxon>Gentianales</taxon>
        <taxon>Rubiaceae</taxon>
        <taxon>Ixoroideae</taxon>
        <taxon>Gardenieae complex</taxon>
        <taxon>Bertiereae - Coffeeae clade</taxon>
        <taxon>Coffeeae</taxon>
        <taxon>Coffea</taxon>
    </lineage>
</organism>
<dbReference type="PANTHER" id="PTHR23155">
    <property type="entry name" value="DISEASE RESISTANCE PROTEIN RP"/>
    <property type="match status" value="1"/>
</dbReference>
<dbReference type="Gene3D" id="3.80.10.10">
    <property type="entry name" value="Ribonuclease Inhibitor"/>
    <property type="match status" value="1"/>
</dbReference>
<dbReference type="PANTHER" id="PTHR23155:SF1152">
    <property type="entry name" value="AAA+ ATPASE DOMAIN-CONTAINING PROTEIN"/>
    <property type="match status" value="1"/>
</dbReference>
<comment type="similarity">
    <text evidence="3">Belongs to the disease resistance NB-LRR family.</text>
</comment>
<evidence type="ECO:0000256" key="3">
    <source>
        <dbReference type="ARBA" id="ARBA00008894"/>
    </source>
</evidence>
<proteinExistence type="inferred from homology"/>
<dbReference type="Pfam" id="PF00931">
    <property type="entry name" value="NB-ARC"/>
    <property type="match status" value="1"/>
</dbReference>
<dbReference type="PRINTS" id="PR00364">
    <property type="entry name" value="DISEASERSIST"/>
</dbReference>
<keyword evidence="5" id="KW-0433">Leucine-rich repeat</keyword>
<evidence type="ECO:0000256" key="4">
    <source>
        <dbReference type="ARBA" id="ARBA00022490"/>
    </source>
</evidence>
<dbReference type="Proteomes" id="UP001652660">
    <property type="component" value="Chromosome 3e"/>
</dbReference>
<name>A0ABM4X9M9_COFAR</name>
<dbReference type="InterPro" id="IPR044974">
    <property type="entry name" value="Disease_R_plants"/>
</dbReference>
<keyword evidence="9" id="KW-0611">Plant defense</keyword>
<keyword evidence="8" id="KW-0547">Nucleotide-binding</keyword>
<dbReference type="Gene3D" id="1.20.5.4130">
    <property type="match status" value="1"/>
</dbReference>
<dbReference type="InterPro" id="IPR032675">
    <property type="entry name" value="LRR_dom_sf"/>
</dbReference>
<accession>A0ABM4X9M9</accession>
<dbReference type="Gene3D" id="1.10.10.10">
    <property type="entry name" value="Winged helix-like DNA-binding domain superfamily/Winged helix DNA-binding domain"/>
    <property type="match status" value="1"/>
</dbReference>
<evidence type="ECO:0000256" key="1">
    <source>
        <dbReference type="ARBA" id="ARBA00002074"/>
    </source>
</evidence>
<gene>
    <name evidence="15" type="primary">LOC140003902</name>
</gene>
<feature type="coiled-coil region" evidence="11">
    <location>
        <begin position="88"/>
        <end position="116"/>
    </location>
</feature>
<evidence type="ECO:0000256" key="9">
    <source>
        <dbReference type="ARBA" id="ARBA00022821"/>
    </source>
</evidence>
<dbReference type="Gene3D" id="1.10.8.430">
    <property type="entry name" value="Helical domain of apoptotic protease-activating factors"/>
    <property type="match status" value="1"/>
</dbReference>
<evidence type="ECO:0000259" key="13">
    <source>
        <dbReference type="Pfam" id="PF23559"/>
    </source>
</evidence>
<dbReference type="InterPro" id="IPR002182">
    <property type="entry name" value="NB-ARC"/>
</dbReference>
<evidence type="ECO:0000256" key="7">
    <source>
        <dbReference type="ARBA" id="ARBA00022737"/>
    </source>
</evidence>
<evidence type="ECO:0000256" key="2">
    <source>
        <dbReference type="ARBA" id="ARBA00004496"/>
    </source>
</evidence>
<dbReference type="RefSeq" id="XP_071940746.1">
    <property type="nucleotide sequence ID" value="XM_072084645.1"/>
</dbReference>
<protein>
    <submittedName>
        <fullName evidence="15">Late blight resistance protein homolog R1A-4</fullName>
    </submittedName>
</protein>
<dbReference type="Pfam" id="PF23559">
    <property type="entry name" value="WHD_DRP"/>
    <property type="match status" value="1"/>
</dbReference>
<evidence type="ECO:0000256" key="8">
    <source>
        <dbReference type="ARBA" id="ARBA00022741"/>
    </source>
</evidence>
<dbReference type="InterPro" id="IPR036388">
    <property type="entry name" value="WH-like_DNA-bd_sf"/>
</dbReference>
<comment type="subcellular location">
    <subcellularLocation>
        <location evidence="2">Cytoplasm</location>
    </subcellularLocation>
</comment>
<evidence type="ECO:0000256" key="10">
    <source>
        <dbReference type="ARBA" id="ARBA00022840"/>
    </source>
</evidence>
<evidence type="ECO:0000259" key="12">
    <source>
        <dbReference type="Pfam" id="PF00931"/>
    </source>
</evidence>
<keyword evidence="10" id="KW-0067">ATP-binding</keyword>
<keyword evidence="4" id="KW-0963">Cytoplasm</keyword>
<evidence type="ECO:0000256" key="6">
    <source>
        <dbReference type="ARBA" id="ARBA00022667"/>
    </source>
</evidence>
<comment type="function">
    <text evidence="1">Confers resistance to late blight (Phytophthora infestans) races carrying the avirulence gene Avr1. Resistance proteins guard the plant against pathogens that contain an appropriate avirulence protein via an indirect interaction with this avirulence protein. That triggers a defense system including the hypersensitive response, which restricts the pathogen growth.</text>
</comment>
<keyword evidence="14" id="KW-1185">Reference proteome</keyword>
<dbReference type="GeneID" id="140003902"/>
<evidence type="ECO:0000256" key="5">
    <source>
        <dbReference type="ARBA" id="ARBA00022614"/>
    </source>
</evidence>
<evidence type="ECO:0000313" key="14">
    <source>
        <dbReference type="Proteomes" id="UP001652660"/>
    </source>
</evidence>
<dbReference type="Gene3D" id="3.40.50.300">
    <property type="entry name" value="P-loop containing nucleotide triphosphate hydrolases"/>
    <property type="match status" value="1"/>
</dbReference>
<dbReference type="InterPro" id="IPR042197">
    <property type="entry name" value="Apaf_helical"/>
</dbReference>
<dbReference type="InterPro" id="IPR027417">
    <property type="entry name" value="P-loop_NTPase"/>
</dbReference>
<dbReference type="SUPFAM" id="SSF52540">
    <property type="entry name" value="P-loop containing nucleoside triphosphate hydrolases"/>
    <property type="match status" value="1"/>
</dbReference>
<dbReference type="InterPro" id="IPR058922">
    <property type="entry name" value="WHD_DRP"/>
</dbReference>
<reference evidence="15" key="1">
    <citation type="submission" date="2025-08" db="UniProtKB">
        <authorList>
            <consortium name="RefSeq"/>
        </authorList>
    </citation>
    <scope>IDENTIFICATION</scope>
    <source>
        <tissue evidence="15">Leaves</tissue>
    </source>
</reference>